<keyword evidence="5" id="KW-1185">Reference proteome</keyword>
<feature type="compositionally biased region" description="Low complexity" evidence="1">
    <location>
        <begin position="405"/>
        <end position="417"/>
    </location>
</feature>
<feature type="region of interest" description="Disordered" evidence="1">
    <location>
        <begin position="85"/>
        <end position="556"/>
    </location>
</feature>
<protein>
    <recommendedName>
        <fullName evidence="3">Calcineurin-like phosphoesterase domain-containing protein</fullName>
    </recommendedName>
</protein>
<dbReference type="InterPro" id="IPR004843">
    <property type="entry name" value="Calcineurin-like_PHP"/>
</dbReference>
<name>A0AA36NEY8_9DINO</name>
<keyword evidence="2" id="KW-1133">Transmembrane helix</keyword>
<accession>A0AA36NEY8</accession>
<dbReference type="AlphaFoldDB" id="A0AA36NEY8"/>
<feature type="compositionally biased region" description="Low complexity" evidence="1">
    <location>
        <begin position="156"/>
        <end position="178"/>
    </location>
</feature>
<comment type="caution">
    <text evidence="4">The sequence shown here is derived from an EMBL/GenBank/DDBJ whole genome shotgun (WGS) entry which is preliminary data.</text>
</comment>
<feature type="compositionally biased region" description="Low complexity" evidence="1">
    <location>
        <begin position="430"/>
        <end position="441"/>
    </location>
</feature>
<feature type="compositionally biased region" description="Low complexity" evidence="1">
    <location>
        <begin position="184"/>
        <end position="193"/>
    </location>
</feature>
<feature type="compositionally biased region" description="Polar residues" evidence="1">
    <location>
        <begin position="330"/>
        <end position="340"/>
    </location>
</feature>
<dbReference type="SUPFAM" id="SSF56300">
    <property type="entry name" value="Metallo-dependent phosphatases"/>
    <property type="match status" value="1"/>
</dbReference>
<evidence type="ECO:0000256" key="1">
    <source>
        <dbReference type="SAM" id="MobiDB-lite"/>
    </source>
</evidence>
<feature type="compositionally biased region" description="Gly residues" evidence="1">
    <location>
        <begin position="106"/>
        <end position="116"/>
    </location>
</feature>
<keyword evidence="2" id="KW-0472">Membrane</keyword>
<dbReference type="Pfam" id="PF00149">
    <property type="entry name" value="Metallophos"/>
    <property type="match status" value="1"/>
</dbReference>
<feature type="compositionally biased region" description="Low complexity" evidence="1">
    <location>
        <begin position="200"/>
        <end position="214"/>
    </location>
</feature>
<dbReference type="GO" id="GO:0016787">
    <property type="term" value="F:hydrolase activity"/>
    <property type="evidence" value="ECO:0007669"/>
    <property type="project" value="InterPro"/>
</dbReference>
<evidence type="ECO:0000313" key="4">
    <source>
        <dbReference type="EMBL" id="CAJ1404587.1"/>
    </source>
</evidence>
<keyword evidence="2" id="KW-0812">Transmembrane</keyword>
<feature type="compositionally biased region" description="Low complexity" evidence="1">
    <location>
        <begin position="313"/>
        <end position="329"/>
    </location>
</feature>
<gene>
    <name evidence="4" type="ORF">EVOR1521_LOCUS27007</name>
</gene>
<feature type="domain" description="Calcineurin-like phosphoesterase" evidence="3">
    <location>
        <begin position="637"/>
        <end position="887"/>
    </location>
</feature>
<feature type="compositionally biased region" description="Gly residues" evidence="1">
    <location>
        <begin position="267"/>
        <end position="280"/>
    </location>
</feature>
<sequence length="950" mass="98533">MARAMERGNDPGSDVEMLLEGAVRFEPRRCKPPAALAITIAIALALAAVAGVAMHSARAKTTSNQEMEAYDSTYDKYQMHTSSSGAASHFSSGSAESNAYPKWNPGVGGDEWGNFGGSSWHAGDSGSGSGEKDTWSGGGSKSGGDAFHSDGGGSADGTAGSSNSGSDAWHSGWSTDGTAGTGSSGSDAWHSGYTSGGSTDGTAGDSTAGSGNSGIDAWHSGYTSGGSTGSGNSGSDAWHSGYTSGGSTDGTAGSGNSGSDAWHSGYTSGGSTDGTAGNGNSGSDAWHSGYTSGGSTDGTAGSVNSGSNAWHPSYTSGGSTDDTAGSSNSRSEWNAAYSSGGSSGDNHKSSADDTAGSSNSGSDAWHSALSGRGGRHSGSDTWNSVNSGGSSSGSRPSSDGKKLTSGYSSGGDDSNGGSKKDIGNGKWDAGSIHSSGSSGSSHDQHRQSPDGTGRSDNSSDKSSDGYQKWTAGHMTGSTRSKWGTKADASDRSGSRTNDSRSTHATKSGHKQQGKSSDTPWYDKWYHESSQRPTTSGGTGFSPHVERWGSSGFSPHVEQRGEGIEHFGYGDAHSVHGSGSLYPAYDPYAWFTPKTGTTATSTPRVYPPVPTITKYVNHYEAANPLNITAARKRSDNYFLILGDWGKPGSPGSCQRQVAAKMRAYAQAQKLAGKKLLFIASVGDNFYWTGATPAAWDKVWAEPYGVHDQASPFFHVPWLSVYGNHDFGSNDPHAFCPHRAPRNFVGKQRQPYASHQLNRDKYPDRPRSTDHYWLPDYNYHYELPAANLEVIAIDTNGKVDPNIIGGDQSGRRLADLVCGGKAVGDAFLQTVAQAGVELLLERARNNTAGTVLLIQHYPGQCPRGLFESALPPARKGKVKVLCAYGHDHTQACDMKDPSGLCVDILSGGGGGCCAPVVNLAGFGAVHLDEQEGVQSVVVESDDVRLPMNSCEW</sequence>
<proteinExistence type="predicted"/>
<feature type="transmembrane region" description="Helical" evidence="2">
    <location>
        <begin position="34"/>
        <end position="54"/>
    </location>
</feature>
<evidence type="ECO:0000259" key="3">
    <source>
        <dbReference type="Pfam" id="PF00149"/>
    </source>
</evidence>
<feature type="compositionally biased region" description="Basic and acidic residues" evidence="1">
    <location>
        <begin position="487"/>
        <end position="501"/>
    </location>
</feature>
<feature type="compositionally biased region" description="Gly residues" evidence="1">
    <location>
        <begin position="223"/>
        <end position="232"/>
    </location>
</feature>
<feature type="compositionally biased region" description="Low complexity" evidence="1">
    <location>
        <begin position="85"/>
        <end position="99"/>
    </location>
</feature>
<dbReference type="Gene3D" id="3.60.21.10">
    <property type="match status" value="1"/>
</dbReference>
<evidence type="ECO:0000256" key="2">
    <source>
        <dbReference type="SAM" id="Phobius"/>
    </source>
</evidence>
<feature type="compositionally biased region" description="Low complexity" evidence="1">
    <location>
        <begin position="384"/>
        <end position="397"/>
    </location>
</feature>
<feature type="compositionally biased region" description="Gly residues" evidence="1">
    <location>
        <begin position="243"/>
        <end position="256"/>
    </location>
</feature>
<evidence type="ECO:0000313" key="5">
    <source>
        <dbReference type="Proteomes" id="UP001178507"/>
    </source>
</evidence>
<dbReference type="InterPro" id="IPR029052">
    <property type="entry name" value="Metallo-depent_PP-like"/>
</dbReference>
<organism evidence="4 5">
    <name type="scientific">Effrenium voratum</name>
    <dbReference type="NCBI Taxonomy" id="2562239"/>
    <lineage>
        <taxon>Eukaryota</taxon>
        <taxon>Sar</taxon>
        <taxon>Alveolata</taxon>
        <taxon>Dinophyceae</taxon>
        <taxon>Suessiales</taxon>
        <taxon>Symbiodiniaceae</taxon>
        <taxon>Effrenium</taxon>
    </lineage>
</organism>
<dbReference type="Proteomes" id="UP001178507">
    <property type="component" value="Unassembled WGS sequence"/>
</dbReference>
<feature type="compositionally biased region" description="Low complexity" evidence="1">
    <location>
        <begin position="281"/>
        <end position="290"/>
    </location>
</feature>
<reference evidence="4" key="1">
    <citation type="submission" date="2023-08" db="EMBL/GenBank/DDBJ databases">
        <authorList>
            <person name="Chen Y."/>
            <person name="Shah S."/>
            <person name="Dougan E. K."/>
            <person name="Thang M."/>
            <person name="Chan C."/>
        </authorList>
    </citation>
    <scope>NUCLEOTIDE SEQUENCE</scope>
</reference>
<dbReference type="EMBL" id="CAUJNA010003549">
    <property type="protein sequence ID" value="CAJ1404587.1"/>
    <property type="molecule type" value="Genomic_DNA"/>
</dbReference>